<evidence type="ECO:0008006" key="5">
    <source>
        <dbReference type="Google" id="ProtNLM"/>
    </source>
</evidence>
<name>A0A931DI16_9ACTN</name>
<dbReference type="EMBL" id="JADOUA010000001">
    <property type="protein sequence ID" value="MBG6087315.1"/>
    <property type="molecule type" value="Genomic_DNA"/>
</dbReference>
<sequence length="238" mass="25162">MEHLAFTAPGLTPAPGPPGEPAAAPPDQAARAPGSRAPESRAPESQAPGSRAAESRAAEFRPPRVTRRERARLWTVAALGVTSGSFALWMGVDGPAVALALLPFCGPALVAGLVLLDLRSATRVGPAGIHDTRFGVTRSTAWHRTAGFEVRRTPSGRLIRVLRRDGRPLTLAAPADRTLARDHAFAERLDTLQVLAAAYRHAPLGVRVRTARGIRPRTVPPIVLALLPPLAGACSPWL</sequence>
<keyword evidence="2" id="KW-0812">Transmembrane</keyword>
<keyword evidence="4" id="KW-1185">Reference proteome</keyword>
<protein>
    <recommendedName>
        <fullName evidence="5">PH domain-containing protein</fullName>
    </recommendedName>
</protein>
<feature type="compositionally biased region" description="Low complexity" evidence="1">
    <location>
        <begin position="25"/>
        <end position="34"/>
    </location>
</feature>
<evidence type="ECO:0000256" key="1">
    <source>
        <dbReference type="SAM" id="MobiDB-lite"/>
    </source>
</evidence>
<keyword evidence="2" id="KW-0472">Membrane</keyword>
<proteinExistence type="predicted"/>
<dbReference type="RefSeq" id="WP_197010198.1">
    <property type="nucleotide sequence ID" value="NZ_BAABES010000006.1"/>
</dbReference>
<dbReference type="AlphaFoldDB" id="A0A931DI16"/>
<feature type="transmembrane region" description="Helical" evidence="2">
    <location>
        <begin position="96"/>
        <end position="116"/>
    </location>
</feature>
<dbReference type="Proteomes" id="UP000614047">
    <property type="component" value="Unassembled WGS sequence"/>
</dbReference>
<evidence type="ECO:0000256" key="2">
    <source>
        <dbReference type="SAM" id="Phobius"/>
    </source>
</evidence>
<comment type="caution">
    <text evidence="3">The sequence shown here is derived from an EMBL/GenBank/DDBJ whole genome shotgun (WGS) entry which is preliminary data.</text>
</comment>
<evidence type="ECO:0000313" key="4">
    <source>
        <dbReference type="Proteomes" id="UP000614047"/>
    </source>
</evidence>
<feature type="compositionally biased region" description="Basic and acidic residues" evidence="1">
    <location>
        <begin position="53"/>
        <end position="64"/>
    </location>
</feature>
<organism evidence="3 4">
    <name type="scientific">Actinomadura viridis</name>
    <dbReference type="NCBI Taxonomy" id="58110"/>
    <lineage>
        <taxon>Bacteria</taxon>
        <taxon>Bacillati</taxon>
        <taxon>Actinomycetota</taxon>
        <taxon>Actinomycetes</taxon>
        <taxon>Streptosporangiales</taxon>
        <taxon>Thermomonosporaceae</taxon>
        <taxon>Actinomadura</taxon>
    </lineage>
</organism>
<feature type="compositionally biased region" description="Low complexity" evidence="1">
    <location>
        <begin position="1"/>
        <end position="11"/>
    </location>
</feature>
<keyword evidence="2" id="KW-1133">Transmembrane helix</keyword>
<feature type="transmembrane region" description="Helical" evidence="2">
    <location>
        <begin position="71"/>
        <end position="90"/>
    </location>
</feature>
<feature type="region of interest" description="Disordered" evidence="1">
    <location>
        <begin position="1"/>
        <end position="64"/>
    </location>
</feature>
<reference evidence="3" key="1">
    <citation type="submission" date="2020-11" db="EMBL/GenBank/DDBJ databases">
        <title>Sequencing the genomes of 1000 actinobacteria strains.</title>
        <authorList>
            <person name="Klenk H.-P."/>
        </authorList>
    </citation>
    <scope>NUCLEOTIDE SEQUENCE</scope>
    <source>
        <strain evidence="3">DSM 43175</strain>
    </source>
</reference>
<feature type="compositionally biased region" description="Pro residues" evidence="1">
    <location>
        <begin position="12"/>
        <end position="24"/>
    </location>
</feature>
<gene>
    <name evidence="3" type="ORF">IW256_001428</name>
</gene>
<accession>A0A931DI16</accession>
<evidence type="ECO:0000313" key="3">
    <source>
        <dbReference type="EMBL" id="MBG6087315.1"/>
    </source>
</evidence>